<dbReference type="EMBL" id="BJWG01000006">
    <property type="protein sequence ID" value="GEL94907.1"/>
    <property type="molecule type" value="Genomic_DNA"/>
</dbReference>
<dbReference type="InterPro" id="IPR052509">
    <property type="entry name" value="Metal_resp_DNA-bind_regulator"/>
</dbReference>
<dbReference type="AlphaFoldDB" id="A0A511JA84"/>
<reference evidence="3 4" key="1">
    <citation type="submission" date="2019-07" db="EMBL/GenBank/DDBJ databases">
        <title>Whole genome shotgun sequence of Cellulomonas composti NBRC 100758.</title>
        <authorList>
            <person name="Hosoyama A."/>
            <person name="Uohara A."/>
            <person name="Ohji S."/>
            <person name="Ichikawa N."/>
        </authorList>
    </citation>
    <scope>NUCLEOTIDE SEQUENCE [LARGE SCALE GENOMIC DNA]</scope>
    <source>
        <strain evidence="3 4">NBRC 100758</strain>
    </source>
</reference>
<comment type="caution">
    <text evidence="3">The sequence shown here is derived from an EMBL/GenBank/DDBJ whole genome shotgun (WGS) entry which is preliminary data.</text>
</comment>
<gene>
    <name evidence="3" type="ORF">CCO02nite_15650</name>
</gene>
<keyword evidence="4" id="KW-1185">Reference proteome</keyword>
<name>A0A511JA84_9CELL</name>
<dbReference type="SUPFAM" id="SSF46785">
    <property type="entry name" value="Winged helix' DNA-binding domain"/>
    <property type="match status" value="1"/>
</dbReference>
<feature type="domain" description="Transcription regulator PadR N-terminal" evidence="2">
    <location>
        <begin position="13"/>
        <end position="87"/>
    </location>
</feature>
<evidence type="ECO:0000256" key="1">
    <source>
        <dbReference type="SAM" id="Coils"/>
    </source>
</evidence>
<accession>A0A511JA84</accession>
<organism evidence="3 4">
    <name type="scientific">Cellulomonas composti</name>
    <dbReference type="NCBI Taxonomy" id="266130"/>
    <lineage>
        <taxon>Bacteria</taxon>
        <taxon>Bacillati</taxon>
        <taxon>Actinomycetota</taxon>
        <taxon>Actinomycetes</taxon>
        <taxon>Micrococcales</taxon>
        <taxon>Cellulomonadaceae</taxon>
        <taxon>Cellulomonas</taxon>
    </lineage>
</organism>
<dbReference type="InterPro" id="IPR005149">
    <property type="entry name" value="Tscrpt_reg_PadR_N"/>
</dbReference>
<dbReference type="InterPro" id="IPR036390">
    <property type="entry name" value="WH_DNA-bd_sf"/>
</dbReference>
<sequence length="215" mass="23867">MATGDLSAVAVLLLALLHEQPMHPYQLHQTLVQRGDARLVRVNPGAVYHAVERLERDGLVEALGVDREGGRPERTTYQVTPEGRAAFGTRLRSLLGDDHPTYPLFPVGLAEANELPAEVVALELRRRRDRVAATLAQLQARYDEARALGLPRRYMLDVEHELALAVAEVAWLDGLVTDLEDQADPLDWTEPFPLAYVEARKAACGPRIPDRSVRS</sequence>
<feature type="coiled-coil region" evidence="1">
    <location>
        <begin position="121"/>
        <end position="148"/>
    </location>
</feature>
<dbReference type="Pfam" id="PF03551">
    <property type="entry name" value="PadR"/>
    <property type="match status" value="1"/>
</dbReference>
<dbReference type="InterPro" id="IPR036388">
    <property type="entry name" value="WH-like_DNA-bd_sf"/>
</dbReference>
<keyword evidence="1" id="KW-0175">Coiled coil</keyword>
<dbReference type="PANTHER" id="PTHR33169:SF27">
    <property type="entry name" value="TRANSCRIPTIONAL REGULATOR PADR FAMILY PROTEIN"/>
    <property type="match status" value="1"/>
</dbReference>
<evidence type="ECO:0000313" key="3">
    <source>
        <dbReference type="EMBL" id="GEL94907.1"/>
    </source>
</evidence>
<protein>
    <submittedName>
        <fullName evidence="3">PadR family transcriptional regulator</fullName>
    </submittedName>
</protein>
<dbReference type="RefSeq" id="WP_146842581.1">
    <property type="nucleotide sequence ID" value="NZ_BJWG01000006.1"/>
</dbReference>
<dbReference type="PANTHER" id="PTHR33169">
    <property type="entry name" value="PADR-FAMILY TRANSCRIPTIONAL REGULATOR"/>
    <property type="match status" value="1"/>
</dbReference>
<dbReference type="Proteomes" id="UP000321720">
    <property type="component" value="Unassembled WGS sequence"/>
</dbReference>
<dbReference type="Gene3D" id="1.10.10.10">
    <property type="entry name" value="Winged helix-like DNA-binding domain superfamily/Winged helix DNA-binding domain"/>
    <property type="match status" value="1"/>
</dbReference>
<proteinExistence type="predicted"/>
<evidence type="ECO:0000259" key="2">
    <source>
        <dbReference type="Pfam" id="PF03551"/>
    </source>
</evidence>
<evidence type="ECO:0000313" key="4">
    <source>
        <dbReference type="Proteomes" id="UP000321720"/>
    </source>
</evidence>
<dbReference type="OrthoDB" id="8443918at2"/>